<reference evidence="3 4" key="1">
    <citation type="submission" date="2020-09" db="EMBL/GenBank/DDBJ databases">
        <title>Isolation and identification of active actinomycetes.</title>
        <authorList>
            <person name="Li X."/>
        </authorList>
    </citation>
    <scope>NUCLEOTIDE SEQUENCE [LARGE SCALE GENOMIC DNA]</scope>
    <source>
        <strain evidence="3 4">NEAU-LLC</strain>
    </source>
</reference>
<protein>
    <submittedName>
        <fullName evidence="3">Alpha-galactosidase</fullName>
    </submittedName>
</protein>
<dbReference type="InterPro" id="IPR013785">
    <property type="entry name" value="Aldolase_TIM"/>
</dbReference>
<gene>
    <name evidence="3" type="ORF">IF188_10225</name>
</gene>
<name>A0ABR8NN34_9MICO</name>
<dbReference type="Gene3D" id="3.20.20.70">
    <property type="entry name" value="Aldolase class I"/>
    <property type="match status" value="1"/>
</dbReference>
<evidence type="ECO:0000313" key="4">
    <source>
        <dbReference type="Proteomes" id="UP000598426"/>
    </source>
</evidence>
<sequence>MRLEWSAGDLTLAFSSSPDAPVQLTRLSAGGGPSAVRAHALVDVFTATEQRARTSQAFIRSAVGERLRRVDHEMDAACLRIRQHDVTGGVEVVTTLRAFGAGSAVQWTHTVRNLGPRPLTLTAVSSLVLELADRSDVRVLWGESEWLAEGRWHDRRLAEVLPGLALDAHGQDGRGRFARSSHGSWSSGEFLPTAALVREGGPSLAWQLETSAGWSWELAQTHESVTLSASGPGDFEHQFAQRLDPGGAFTTIPVGLAVANGGMDAVIAALSGYRRALRHRRPIDDELPVIYNDYMNTLMGQPSTEALLPLIDAAADAGAELFCIDAGWFTDASDYWRAIGDWREAPTRFTGGLRAVIDAVHTRGMRSGLWLEPEIVGVESPVADLLPDEAFFRRFGERVVEDHRFHLDLRHPAARAHLDETVDRLVAEFGVGYFKLDYNINPGVGTEDEAAAAGAGLLGHTRALRDWLLGVQERHPEVVFENCASGAMRADYALLSVAHLQSTSDQQDFRRYAPIAASAPANVLPEQAGNWAYPTETMTDAETAYTLVSGLAGRLMLSGFLPDLRPEQRELVTEAVAMYRGWRDRLTLAVPAWPLGLPGWDDDVVALALRAPEETLVCVWSRGDGGEIVVPGLTVLPRTTFPETAQDWTASASPAGLALGIPSGTTARAFIVPHAARPDRF</sequence>
<dbReference type="EMBL" id="JACXZS010000006">
    <property type="protein sequence ID" value="MBD3942072.1"/>
    <property type="molecule type" value="Genomic_DNA"/>
</dbReference>
<keyword evidence="2" id="KW-0326">Glycosidase</keyword>
<evidence type="ECO:0000256" key="1">
    <source>
        <dbReference type="ARBA" id="ARBA00022801"/>
    </source>
</evidence>
<dbReference type="InterPro" id="IPR038417">
    <property type="entry name" value="Alpga-gal_N_sf"/>
</dbReference>
<dbReference type="Proteomes" id="UP000598426">
    <property type="component" value="Unassembled WGS sequence"/>
</dbReference>
<evidence type="ECO:0000256" key="2">
    <source>
        <dbReference type="ARBA" id="ARBA00023295"/>
    </source>
</evidence>
<keyword evidence="1" id="KW-0378">Hydrolase</keyword>
<dbReference type="InterPro" id="IPR017853">
    <property type="entry name" value="GH"/>
</dbReference>
<dbReference type="CDD" id="cd14791">
    <property type="entry name" value="GH36"/>
    <property type="match status" value="1"/>
</dbReference>
<dbReference type="PANTHER" id="PTHR43053:SF3">
    <property type="entry name" value="ALPHA-GALACTOSIDASE C-RELATED"/>
    <property type="match status" value="1"/>
</dbReference>
<dbReference type="InterPro" id="IPR050985">
    <property type="entry name" value="Alpha-glycosidase_related"/>
</dbReference>
<accession>A0ABR8NN34</accession>
<evidence type="ECO:0000313" key="3">
    <source>
        <dbReference type="EMBL" id="MBD3942072.1"/>
    </source>
</evidence>
<dbReference type="PANTHER" id="PTHR43053">
    <property type="entry name" value="GLYCOSIDASE FAMILY 31"/>
    <property type="match status" value="1"/>
</dbReference>
<dbReference type="RefSeq" id="WP_191171703.1">
    <property type="nucleotide sequence ID" value="NZ_JACXZS010000006.1"/>
</dbReference>
<keyword evidence="4" id="KW-1185">Reference proteome</keyword>
<dbReference type="Pfam" id="PF02065">
    <property type="entry name" value="Melibiase"/>
    <property type="match status" value="1"/>
</dbReference>
<proteinExistence type="predicted"/>
<comment type="caution">
    <text evidence="3">The sequence shown here is derived from an EMBL/GenBank/DDBJ whole genome shotgun (WGS) entry which is preliminary data.</text>
</comment>
<dbReference type="SUPFAM" id="SSF51445">
    <property type="entry name" value="(Trans)glycosidases"/>
    <property type="match status" value="1"/>
</dbReference>
<dbReference type="InterPro" id="IPR002252">
    <property type="entry name" value="Glyco_hydro_36"/>
</dbReference>
<organism evidence="3 4">
    <name type="scientific">Microbacterium helvum</name>
    <dbReference type="NCBI Taxonomy" id="2773713"/>
    <lineage>
        <taxon>Bacteria</taxon>
        <taxon>Bacillati</taxon>
        <taxon>Actinomycetota</taxon>
        <taxon>Actinomycetes</taxon>
        <taxon>Micrococcales</taxon>
        <taxon>Microbacteriaceae</taxon>
        <taxon>Microbacterium</taxon>
    </lineage>
</organism>
<dbReference type="Gene3D" id="2.70.98.60">
    <property type="entry name" value="alpha-galactosidase from lactobacil brevis"/>
    <property type="match status" value="1"/>
</dbReference>
<dbReference type="PRINTS" id="PR00743">
    <property type="entry name" value="GLHYDRLASE36"/>
</dbReference>